<keyword evidence="6" id="KW-0539">Nucleus</keyword>
<dbReference type="GO" id="GO:0016788">
    <property type="term" value="F:hydrolase activity, acting on ester bonds"/>
    <property type="evidence" value="ECO:0007669"/>
    <property type="project" value="TreeGrafter"/>
</dbReference>
<protein>
    <recommendedName>
        <fullName evidence="7">DUF1907 domain-containing protein</fullName>
    </recommendedName>
</protein>
<dbReference type="SMART" id="SM01168">
    <property type="entry name" value="DUF1907"/>
    <property type="match status" value="1"/>
</dbReference>
<dbReference type="Pfam" id="PF08925">
    <property type="entry name" value="DUF1907"/>
    <property type="match status" value="1"/>
</dbReference>
<dbReference type="CDD" id="cd17298">
    <property type="entry name" value="DUF1907"/>
    <property type="match status" value="1"/>
</dbReference>
<organism evidence="8 9">
    <name type="scientific">Ancylostoma caninum</name>
    <name type="common">Dog hookworm</name>
    <dbReference type="NCBI Taxonomy" id="29170"/>
    <lineage>
        <taxon>Eukaryota</taxon>
        <taxon>Metazoa</taxon>
        <taxon>Ecdysozoa</taxon>
        <taxon>Nematoda</taxon>
        <taxon>Chromadorea</taxon>
        <taxon>Rhabditida</taxon>
        <taxon>Rhabditina</taxon>
        <taxon>Rhabditomorpha</taxon>
        <taxon>Strongyloidea</taxon>
        <taxon>Ancylostomatidae</taxon>
        <taxon>Ancylostomatinae</taxon>
        <taxon>Ancylostoma</taxon>
    </lineage>
</organism>
<evidence type="ECO:0000313" key="8">
    <source>
        <dbReference type="EMBL" id="RCN47468.1"/>
    </source>
</evidence>
<evidence type="ECO:0000313" key="9">
    <source>
        <dbReference type="Proteomes" id="UP000252519"/>
    </source>
</evidence>
<evidence type="ECO:0000256" key="4">
    <source>
        <dbReference type="ARBA" id="ARBA00022801"/>
    </source>
</evidence>
<dbReference type="GO" id="GO:0005634">
    <property type="term" value="C:nucleus"/>
    <property type="evidence" value="ECO:0007669"/>
    <property type="project" value="UniProtKB-SubCell"/>
</dbReference>
<dbReference type="PANTHER" id="PTHR13204">
    <property type="entry name" value="PTD012 PROTEIN"/>
    <property type="match status" value="1"/>
</dbReference>
<keyword evidence="3" id="KW-0479">Metal-binding</keyword>
<keyword evidence="9" id="KW-1185">Reference proteome</keyword>
<dbReference type="InterPro" id="IPR015021">
    <property type="entry name" value="C11orf54_DUF1907"/>
</dbReference>
<gene>
    <name evidence="8" type="ORF">ANCCAN_06499</name>
</gene>
<comment type="subcellular location">
    <subcellularLocation>
        <location evidence="1">Nucleus</location>
    </subcellularLocation>
</comment>
<evidence type="ECO:0000256" key="3">
    <source>
        <dbReference type="ARBA" id="ARBA00022723"/>
    </source>
</evidence>
<evidence type="ECO:0000256" key="2">
    <source>
        <dbReference type="ARBA" id="ARBA00011245"/>
    </source>
</evidence>
<evidence type="ECO:0000259" key="7">
    <source>
        <dbReference type="SMART" id="SM01168"/>
    </source>
</evidence>
<dbReference type="EMBL" id="JOJR01000062">
    <property type="protein sequence ID" value="RCN47468.1"/>
    <property type="molecule type" value="Genomic_DNA"/>
</dbReference>
<keyword evidence="4" id="KW-0378">Hydrolase</keyword>
<dbReference type="PANTHER" id="PTHR13204:SF1">
    <property type="entry name" value="ESTER HYDROLASE C11ORF54"/>
    <property type="match status" value="1"/>
</dbReference>
<dbReference type="AlphaFoldDB" id="A0A368GV34"/>
<keyword evidence="5" id="KW-0862">Zinc</keyword>
<dbReference type="Proteomes" id="UP000252519">
    <property type="component" value="Unassembled WGS sequence"/>
</dbReference>
<comment type="subunit">
    <text evidence="2">Monomer.</text>
</comment>
<accession>A0A368GV34</accession>
<dbReference type="GO" id="GO:0008270">
    <property type="term" value="F:zinc ion binding"/>
    <property type="evidence" value="ECO:0007669"/>
    <property type="project" value="TreeGrafter"/>
</dbReference>
<proteinExistence type="predicted"/>
<sequence length="348" mass="38702">MLSLPLRGLLQRSISRGGSHSYHTYRLPLFQCHRLSLLRIRSLFHSMSMKPTFTIETLKPSNSELRSVIEDALKTNFKNVEVDVTTCPDLSAAPFSMTSNGFGRKLVIAEVGGPGNLFPNLHKEKEFDLQDVCKECHAPSSFVFGPGAGPWPVVGRNCEMVADANFASSKVATKIASLVEGHSTPYKMSIIDSPKFSLMANLAVSGEPGPAEVVHCKCSVRVGKDNFPETIRKGLAKHYGKMCVSLGGIFLMREGEAKLHVMPDFPGCPFQAREEVDKWLRFFTMKAPLVCASVFHSYDPGHNLRMEHTHCYSEHGDAGHYHYDTTPDTVVYEGWFTAAEKIYRIDEV</sequence>
<evidence type="ECO:0000256" key="5">
    <source>
        <dbReference type="ARBA" id="ARBA00022833"/>
    </source>
</evidence>
<evidence type="ECO:0000256" key="1">
    <source>
        <dbReference type="ARBA" id="ARBA00004123"/>
    </source>
</evidence>
<feature type="domain" description="DUF1907" evidence="7">
    <location>
        <begin position="68"/>
        <end position="345"/>
    </location>
</feature>
<comment type="caution">
    <text evidence="8">The sequence shown here is derived from an EMBL/GenBank/DDBJ whole genome shotgun (WGS) entry which is preliminary data.</text>
</comment>
<dbReference type="OrthoDB" id="5119241at2759"/>
<name>A0A368GV34_ANCCA</name>
<reference evidence="8 9" key="1">
    <citation type="submission" date="2014-10" db="EMBL/GenBank/DDBJ databases">
        <title>Draft genome of the hookworm Ancylostoma caninum.</title>
        <authorList>
            <person name="Mitreva M."/>
        </authorList>
    </citation>
    <scope>NUCLEOTIDE SEQUENCE [LARGE SCALE GENOMIC DNA]</scope>
    <source>
        <strain evidence="8 9">Baltimore</strain>
    </source>
</reference>
<evidence type="ECO:0000256" key="6">
    <source>
        <dbReference type="ARBA" id="ARBA00023242"/>
    </source>
</evidence>
<dbReference type="SUPFAM" id="SSF117856">
    <property type="entry name" value="AF0104/ALDC/Ptd012-like"/>
    <property type="match status" value="1"/>
</dbReference>